<dbReference type="EMBL" id="CYHH01000011">
    <property type="protein sequence ID" value="CUB07727.1"/>
    <property type="molecule type" value="Genomic_DNA"/>
</dbReference>
<gene>
    <name evidence="1" type="ORF">Ga0061068_11117</name>
</gene>
<accession>A0A0K6IWM6</accession>
<proteinExistence type="predicted"/>
<organism evidence="1 2">
    <name type="scientific">Tepidiphilus thermophilus</name>
    <dbReference type="NCBI Taxonomy" id="876478"/>
    <lineage>
        <taxon>Bacteria</taxon>
        <taxon>Pseudomonadati</taxon>
        <taxon>Pseudomonadota</taxon>
        <taxon>Hydrogenophilia</taxon>
        <taxon>Hydrogenophilales</taxon>
        <taxon>Hydrogenophilaceae</taxon>
        <taxon>Tepidiphilus</taxon>
    </lineage>
</organism>
<dbReference type="RefSeq" id="WP_055424004.1">
    <property type="nucleotide sequence ID" value="NZ_CYHH01000011.1"/>
</dbReference>
<sequence>MTTLAEEAPWAELARGCAAFAAAAEANDWGRAAAIMGELSRLAEADRAWCAAHDPASPERRAAIAAARTALEAAGAHLLPAHASLAKLLRAWGAPPG</sequence>
<protein>
    <submittedName>
        <fullName evidence="1">Uncharacterized protein</fullName>
    </submittedName>
</protein>
<keyword evidence="2" id="KW-1185">Reference proteome</keyword>
<evidence type="ECO:0000313" key="1">
    <source>
        <dbReference type="EMBL" id="CUB07727.1"/>
    </source>
</evidence>
<dbReference type="AlphaFoldDB" id="A0A0K6IWM6"/>
<reference evidence="2" key="1">
    <citation type="submission" date="2015-08" db="EMBL/GenBank/DDBJ databases">
        <authorList>
            <person name="Babu N.S."/>
            <person name="Beckwith C.J."/>
            <person name="Beseler K.G."/>
            <person name="Brison A."/>
            <person name="Carone J.V."/>
            <person name="Caskin T.P."/>
            <person name="Diamond M."/>
            <person name="Durham M.E."/>
            <person name="Foxe J.M."/>
            <person name="Go M."/>
            <person name="Henderson B.A."/>
            <person name="Jones I.B."/>
            <person name="McGettigan J.A."/>
            <person name="Micheletti S.J."/>
            <person name="Nasrallah M.E."/>
            <person name="Ortiz D."/>
            <person name="Piller C.R."/>
            <person name="Privatt S.R."/>
            <person name="Schneider S.L."/>
            <person name="Sharp S."/>
            <person name="Smith T.C."/>
            <person name="Stanton J.D."/>
            <person name="Ullery H.E."/>
            <person name="Wilson R.J."/>
            <person name="Serrano M.G."/>
            <person name="Buck G."/>
            <person name="Lee V."/>
            <person name="Wang Y."/>
            <person name="Carvalho R."/>
            <person name="Voegtly L."/>
            <person name="Shi R."/>
            <person name="Duckworth R."/>
            <person name="Johnson A."/>
            <person name="Loviza R."/>
            <person name="Walstead R."/>
            <person name="Shah Z."/>
            <person name="Kiflezghi M."/>
            <person name="Wade K."/>
            <person name="Ball S.L."/>
            <person name="Bradley K.W."/>
            <person name="Asai D.J."/>
            <person name="Bowman C.A."/>
            <person name="Russell D.A."/>
            <person name="Pope W.H."/>
            <person name="Jacobs-Sera D."/>
            <person name="Hendrix R.W."/>
            <person name="Hatfull G.F."/>
        </authorList>
    </citation>
    <scope>NUCLEOTIDE SEQUENCE [LARGE SCALE GENOMIC DNA]</scope>
    <source>
        <strain evidence="2">JCM 19170</strain>
    </source>
</reference>
<name>A0A0K6IWM6_9PROT</name>
<evidence type="ECO:0000313" key="2">
    <source>
        <dbReference type="Proteomes" id="UP000182108"/>
    </source>
</evidence>
<dbReference type="Proteomes" id="UP000182108">
    <property type="component" value="Unassembled WGS sequence"/>
</dbReference>